<keyword evidence="3" id="KW-0614">Plasmid</keyword>
<keyword evidence="4" id="KW-1185">Reference proteome</keyword>
<accession>A0A2K8UJG7</accession>
<evidence type="ECO:0000313" key="3">
    <source>
        <dbReference type="EMBL" id="AUB85726.1"/>
    </source>
</evidence>
<reference evidence="3 4" key="1">
    <citation type="submission" date="2017-03" db="EMBL/GenBank/DDBJ databases">
        <title>Complete genome sequence of Candidatus 'Thiodictyon syntrophicum' sp. nov. strain Cad16T, a photolithoautotroph purple sulfur bacterium isolated from an alpine meromictic lake.</title>
        <authorList>
            <person name="Luedin S.M."/>
            <person name="Pothier J.F."/>
            <person name="Danza F."/>
            <person name="Storelli N."/>
            <person name="Wittwer M."/>
            <person name="Tonolla M."/>
        </authorList>
    </citation>
    <scope>NUCLEOTIDE SEQUENCE [LARGE SCALE GENOMIC DNA]</scope>
    <source>
        <strain evidence="3 4">Cad16T</strain>
        <plasmid evidence="4">Plasmid pts485</plasmid>
    </source>
</reference>
<sequence>MLRHLGIALLVFGRALYDPAFARAFNRGFDPTSPQGETGALPPAAPAPAPLPVQKVAPAPLATLDKAPPDSALLLLGLFQKEARLVDFLQQDVADYSDQQVGAAARVVHQGLRRVLDDHVTIAPVRSEPEGGRVTLPAGFDPAEVRITGQLVGEPPFRGTLVHGGWRATELHLPKVVSGRDLGILAPAEVEL</sequence>
<protein>
    <recommendedName>
        <fullName evidence="2">DUF2760 domain-containing protein</fullName>
    </recommendedName>
</protein>
<organism evidence="3 4">
    <name type="scientific">Candidatus Thiodictyon syntrophicum</name>
    <dbReference type="NCBI Taxonomy" id="1166950"/>
    <lineage>
        <taxon>Bacteria</taxon>
        <taxon>Pseudomonadati</taxon>
        <taxon>Pseudomonadota</taxon>
        <taxon>Gammaproteobacteria</taxon>
        <taxon>Chromatiales</taxon>
        <taxon>Chromatiaceae</taxon>
        <taxon>Thiodictyon</taxon>
    </lineage>
</organism>
<dbReference type="KEGG" id="tsy:THSYN_32495"/>
<geneLocation type="plasmid" evidence="4">
    <name>pts485</name>
</geneLocation>
<gene>
    <name evidence="3" type="ORF">THSYN_32495</name>
</gene>
<name>A0A2K8UJG7_9GAMM</name>
<feature type="domain" description="DUF2760" evidence="2">
    <location>
        <begin position="69"/>
        <end position="191"/>
    </location>
</feature>
<dbReference type="Pfam" id="PF10816">
    <property type="entry name" value="DUF2760"/>
    <property type="match status" value="1"/>
</dbReference>
<dbReference type="EMBL" id="CP020372">
    <property type="protein sequence ID" value="AUB85726.1"/>
    <property type="molecule type" value="Genomic_DNA"/>
</dbReference>
<evidence type="ECO:0000259" key="2">
    <source>
        <dbReference type="Pfam" id="PF10816"/>
    </source>
</evidence>
<evidence type="ECO:0000256" key="1">
    <source>
        <dbReference type="SAM" id="MobiDB-lite"/>
    </source>
</evidence>
<dbReference type="AlphaFoldDB" id="A0A2K8UJG7"/>
<proteinExistence type="predicted"/>
<dbReference type="InterPro" id="IPR021212">
    <property type="entry name" value="DUF2760"/>
</dbReference>
<evidence type="ECO:0000313" key="4">
    <source>
        <dbReference type="Proteomes" id="UP000232638"/>
    </source>
</evidence>
<feature type="region of interest" description="Disordered" evidence="1">
    <location>
        <begin position="28"/>
        <end position="52"/>
    </location>
</feature>
<dbReference type="OrthoDB" id="21395at2"/>
<dbReference type="Proteomes" id="UP000232638">
    <property type="component" value="Plasmid pTs485"/>
</dbReference>